<feature type="domain" description="SIS" evidence="1">
    <location>
        <begin position="57"/>
        <end position="216"/>
    </location>
</feature>
<dbReference type="Gene3D" id="3.40.50.10490">
    <property type="entry name" value="Glucose-6-phosphate isomerase like protein, domain 1"/>
    <property type="match status" value="1"/>
</dbReference>
<dbReference type="Proteomes" id="UP000295560">
    <property type="component" value="Unassembled WGS sequence"/>
</dbReference>
<dbReference type="GO" id="GO:0016853">
    <property type="term" value="F:isomerase activity"/>
    <property type="evidence" value="ECO:0007669"/>
    <property type="project" value="UniProtKB-KW"/>
</dbReference>
<organism evidence="2 3">
    <name type="scientific">Pseudonocardia endophytica</name>
    <dbReference type="NCBI Taxonomy" id="401976"/>
    <lineage>
        <taxon>Bacteria</taxon>
        <taxon>Bacillati</taxon>
        <taxon>Actinomycetota</taxon>
        <taxon>Actinomycetes</taxon>
        <taxon>Pseudonocardiales</taxon>
        <taxon>Pseudonocardiaceae</taxon>
        <taxon>Pseudonocardia</taxon>
    </lineage>
</organism>
<sequence length="216" mass="22569">MTTDGLYPFLRAAPEPQADLDAAVARSTRDKIAEIGRLRAAVADREATALAACATAMADRFARRGRLYAFGNGGSSTDALAVASLYAAPGLGHRALPALSLPADVASLTALANDVSFDVVFARPLRAVGRPEDVAFGLSTSGGSENVRRGMDAAHERGMLTVAVAGSDGGALAEAHRQGRIAHLLVVPSQSVHRIQEAQTTVYQVLWELVQRALAP</sequence>
<dbReference type="OrthoDB" id="9810929at2"/>
<proteinExistence type="predicted"/>
<dbReference type="InterPro" id="IPR046348">
    <property type="entry name" value="SIS_dom_sf"/>
</dbReference>
<evidence type="ECO:0000259" key="1">
    <source>
        <dbReference type="PROSITE" id="PS51464"/>
    </source>
</evidence>
<keyword evidence="3" id="KW-1185">Reference proteome</keyword>
<dbReference type="GO" id="GO:1901135">
    <property type="term" value="P:carbohydrate derivative metabolic process"/>
    <property type="evidence" value="ECO:0007669"/>
    <property type="project" value="InterPro"/>
</dbReference>
<evidence type="ECO:0000313" key="3">
    <source>
        <dbReference type="Proteomes" id="UP000295560"/>
    </source>
</evidence>
<dbReference type="RefSeq" id="WP_132431089.1">
    <property type="nucleotide sequence ID" value="NZ_SMFZ01000002.1"/>
</dbReference>
<dbReference type="Pfam" id="PF13580">
    <property type="entry name" value="SIS_2"/>
    <property type="match status" value="1"/>
</dbReference>
<dbReference type="EMBL" id="SMFZ01000002">
    <property type="protein sequence ID" value="TCK22317.1"/>
    <property type="molecule type" value="Genomic_DNA"/>
</dbReference>
<protein>
    <submittedName>
        <fullName evidence="2">D-sedoheptulose 7-phosphate isomerase</fullName>
    </submittedName>
</protein>
<dbReference type="InterPro" id="IPR050099">
    <property type="entry name" value="SIS_GmhA/DiaA_subfam"/>
</dbReference>
<comment type="caution">
    <text evidence="2">The sequence shown here is derived from an EMBL/GenBank/DDBJ whole genome shotgun (WGS) entry which is preliminary data.</text>
</comment>
<dbReference type="PANTHER" id="PTHR30390:SF6">
    <property type="entry name" value="DNAA INITIATOR-ASSOCIATING PROTEIN DIAA"/>
    <property type="match status" value="1"/>
</dbReference>
<keyword evidence="2" id="KW-0413">Isomerase</keyword>
<dbReference type="GO" id="GO:0097367">
    <property type="term" value="F:carbohydrate derivative binding"/>
    <property type="evidence" value="ECO:0007669"/>
    <property type="project" value="InterPro"/>
</dbReference>
<dbReference type="SUPFAM" id="SSF53697">
    <property type="entry name" value="SIS domain"/>
    <property type="match status" value="1"/>
</dbReference>
<gene>
    <name evidence="2" type="ORF">EV378_6318</name>
</gene>
<dbReference type="InterPro" id="IPR035461">
    <property type="entry name" value="GmhA/DiaA"/>
</dbReference>
<dbReference type="CDD" id="cd05006">
    <property type="entry name" value="SIS_GmhA"/>
    <property type="match status" value="1"/>
</dbReference>
<dbReference type="PROSITE" id="PS51464">
    <property type="entry name" value="SIS"/>
    <property type="match status" value="1"/>
</dbReference>
<name>A0A4R1HJ56_PSEEN</name>
<dbReference type="AlphaFoldDB" id="A0A4R1HJ56"/>
<dbReference type="InterPro" id="IPR001347">
    <property type="entry name" value="SIS_dom"/>
</dbReference>
<accession>A0A4R1HJ56</accession>
<reference evidence="2 3" key="1">
    <citation type="submission" date="2019-03" db="EMBL/GenBank/DDBJ databases">
        <title>Sequencing the genomes of 1000 actinobacteria strains.</title>
        <authorList>
            <person name="Klenk H.-P."/>
        </authorList>
    </citation>
    <scope>NUCLEOTIDE SEQUENCE [LARGE SCALE GENOMIC DNA]</scope>
    <source>
        <strain evidence="2 3">DSM 44969</strain>
    </source>
</reference>
<evidence type="ECO:0000313" key="2">
    <source>
        <dbReference type="EMBL" id="TCK22317.1"/>
    </source>
</evidence>
<dbReference type="PANTHER" id="PTHR30390">
    <property type="entry name" value="SEDOHEPTULOSE 7-PHOSPHATE ISOMERASE / DNAA INITIATOR-ASSOCIATING FACTOR FOR REPLICATION INITIATION"/>
    <property type="match status" value="1"/>
</dbReference>